<dbReference type="InterPro" id="IPR032466">
    <property type="entry name" value="Metal_Hydrolase"/>
</dbReference>
<dbReference type="GO" id="GO:0019748">
    <property type="term" value="P:secondary metabolic process"/>
    <property type="evidence" value="ECO:0007669"/>
    <property type="project" value="TreeGrafter"/>
</dbReference>
<dbReference type="SUPFAM" id="SSF51556">
    <property type="entry name" value="Metallo-dependent hydrolases"/>
    <property type="match status" value="1"/>
</dbReference>
<evidence type="ECO:0000313" key="3">
    <source>
        <dbReference type="EMBL" id="MCZ4585972.1"/>
    </source>
</evidence>
<dbReference type="PANTHER" id="PTHR21240:SF28">
    <property type="entry name" value="ISO-OROTATE DECARBOXYLASE (EUROFUNG)"/>
    <property type="match status" value="1"/>
</dbReference>
<dbReference type="GO" id="GO:0016831">
    <property type="term" value="F:carboxy-lyase activity"/>
    <property type="evidence" value="ECO:0007669"/>
    <property type="project" value="InterPro"/>
</dbReference>
<name>A0AAX3YV23_RHOOP</name>
<dbReference type="InterPro" id="IPR032465">
    <property type="entry name" value="ACMSD"/>
</dbReference>
<dbReference type="InterPro" id="IPR006680">
    <property type="entry name" value="Amidohydro-rel"/>
</dbReference>
<dbReference type="EMBL" id="JAPWIS010000010">
    <property type="protein sequence ID" value="MCZ4585972.1"/>
    <property type="molecule type" value="Genomic_DNA"/>
</dbReference>
<dbReference type="GO" id="GO:0005737">
    <property type="term" value="C:cytoplasm"/>
    <property type="evidence" value="ECO:0007669"/>
    <property type="project" value="TreeGrafter"/>
</dbReference>
<keyword evidence="5" id="KW-1185">Reference proteome</keyword>
<evidence type="ECO:0000256" key="1">
    <source>
        <dbReference type="ARBA" id="ARBA00023239"/>
    </source>
</evidence>
<accession>A0AAX3YV23</accession>
<dbReference type="AlphaFoldDB" id="A0AAX3YV23"/>
<organism evidence="4 6">
    <name type="scientific">Rhodococcus opacus</name>
    <name type="common">Nocardia opaca</name>
    <dbReference type="NCBI Taxonomy" id="37919"/>
    <lineage>
        <taxon>Bacteria</taxon>
        <taxon>Bacillati</taxon>
        <taxon>Actinomycetota</taxon>
        <taxon>Actinomycetes</taxon>
        <taxon>Mycobacteriales</taxon>
        <taxon>Nocardiaceae</taxon>
        <taxon>Rhodococcus</taxon>
    </lineage>
</organism>
<protein>
    <submittedName>
        <fullName evidence="4">Amidohydrolase family protein</fullName>
    </submittedName>
</protein>
<keyword evidence="4" id="KW-0614">Plasmid</keyword>
<keyword evidence="1" id="KW-0456">Lyase</keyword>
<dbReference type="Gene3D" id="3.20.20.140">
    <property type="entry name" value="Metal-dependent hydrolases"/>
    <property type="match status" value="1"/>
</dbReference>
<evidence type="ECO:0000313" key="5">
    <source>
        <dbReference type="Proteomes" id="UP001066327"/>
    </source>
</evidence>
<evidence type="ECO:0000313" key="6">
    <source>
        <dbReference type="Proteomes" id="UP001231166"/>
    </source>
</evidence>
<reference evidence="3" key="1">
    <citation type="submission" date="2022-12" db="EMBL/GenBank/DDBJ databases">
        <authorList>
            <person name="Krivoruchko A.V."/>
            <person name="Elkin A."/>
        </authorList>
    </citation>
    <scope>NUCLEOTIDE SEQUENCE</scope>
    <source>
        <strain evidence="3">IEGM 249</strain>
    </source>
</reference>
<evidence type="ECO:0000259" key="2">
    <source>
        <dbReference type="Pfam" id="PF04909"/>
    </source>
</evidence>
<dbReference type="Pfam" id="PF04909">
    <property type="entry name" value="Amidohydro_2"/>
    <property type="match status" value="1"/>
</dbReference>
<dbReference type="Proteomes" id="UP001231166">
    <property type="component" value="Plasmid pRho-VOC14-L"/>
</dbReference>
<dbReference type="PANTHER" id="PTHR21240">
    <property type="entry name" value="2-AMINO-3-CARBOXYLMUCONATE-6-SEMIALDEHYDE DECARBOXYLASE"/>
    <property type="match status" value="1"/>
</dbReference>
<dbReference type="EMBL" id="CP130956">
    <property type="protein sequence ID" value="WLF52072.1"/>
    <property type="molecule type" value="Genomic_DNA"/>
</dbReference>
<dbReference type="RefSeq" id="WP_269591495.1">
    <property type="nucleotide sequence ID" value="NZ_CP130956.1"/>
</dbReference>
<reference evidence="4" key="2">
    <citation type="submission" date="2023-07" db="EMBL/GenBank/DDBJ databases">
        <title>Genomic analysis of Rhodococcus opacus VOC-14 with glycol ethers degradation activity.</title>
        <authorList>
            <person name="Narkevich D.A."/>
            <person name="Hlushen A.M."/>
            <person name="Akhremchuk A.E."/>
            <person name="Sikolenko M.A."/>
            <person name="Valentovich L.N."/>
        </authorList>
    </citation>
    <scope>NUCLEOTIDE SEQUENCE</scope>
    <source>
        <strain evidence="4">VOC-14</strain>
        <plasmid evidence="4">pRho-VOC14-L</plasmid>
    </source>
</reference>
<dbReference type="Proteomes" id="UP001066327">
    <property type="component" value="Unassembled WGS sequence"/>
</dbReference>
<geneLocation type="plasmid" evidence="4 6">
    <name>pRho-VOC14-L</name>
</geneLocation>
<evidence type="ECO:0000313" key="4">
    <source>
        <dbReference type="EMBL" id="WLF52072.1"/>
    </source>
</evidence>
<sequence length="339" mass="36555">MTDATRIVDVHAHLTVREVDALVAGSPAVVAQFERMATAMGPASFAVTAAMLPQLQESMTDLDVRLRTMDAAGVDVQLVSPSPMQYHYWADPGLAREVWTATNDAMAAVAGDPRGRFSAIGVAPLQHPDQAVEALEHAVVEHGLRGVEVSSFARYGDTVVQLSDPRLDSFWARAAELHALVFLHPLGCTVETSRLDAWYLDNVIGQPLEHAIALSHVIFSGVLDRHPGLRLLAAHGGGYLPTYLGRSDHAWQVRSDARTCERPPSDYARELFYDSLVYTGQGLRHLVEIAGAGQVLLGTDYPFDMGVTDPVQRLDAAGLDPADRDLVAAGNAARLGLLP</sequence>
<proteinExistence type="predicted"/>
<feature type="domain" description="Amidohydrolase-related" evidence="2">
    <location>
        <begin position="8"/>
        <end position="335"/>
    </location>
</feature>
<dbReference type="GO" id="GO:0016787">
    <property type="term" value="F:hydrolase activity"/>
    <property type="evidence" value="ECO:0007669"/>
    <property type="project" value="InterPro"/>
</dbReference>
<gene>
    <name evidence="3" type="ORF">O4328_20090</name>
    <name evidence="4" type="ORF">Q5707_42305</name>
</gene>